<organism evidence="2 3">
    <name type="scientific">Massilia hydrophila</name>
    <dbReference type="NCBI Taxonomy" id="3044279"/>
    <lineage>
        <taxon>Bacteria</taxon>
        <taxon>Pseudomonadati</taxon>
        <taxon>Pseudomonadota</taxon>
        <taxon>Betaproteobacteria</taxon>
        <taxon>Burkholderiales</taxon>
        <taxon>Oxalobacteraceae</taxon>
        <taxon>Telluria group</taxon>
        <taxon>Massilia</taxon>
    </lineage>
</organism>
<gene>
    <name evidence="2" type="ORF">LE190_07365</name>
</gene>
<evidence type="ECO:0000313" key="3">
    <source>
        <dbReference type="Proteomes" id="UP001198602"/>
    </source>
</evidence>
<accession>A0ABS7Y9S6</accession>
<protein>
    <submittedName>
        <fullName evidence="2">Uncharacterized protein</fullName>
    </submittedName>
</protein>
<dbReference type="EMBL" id="JAHYBX010000002">
    <property type="protein sequence ID" value="MCA1855742.1"/>
    <property type="molecule type" value="Genomic_DNA"/>
</dbReference>
<feature type="region of interest" description="Disordered" evidence="1">
    <location>
        <begin position="1"/>
        <end position="34"/>
    </location>
</feature>
<reference evidence="2 3" key="1">
    <citation type="submission" date="2021-07" db="EMBL/GenBank/DDBJ databases">
        <title>Characterization of Violacein-producing bacteria and related species.</title>
        <authorList>
            <person name="Wilson H.S."/>
            <person name="De Leon M.E."/>
        </authorList>
    </citation>
    <scope>NUCLEOTIDE SEQUENCE [LARGE SCALE GENOMIC DNA]</scope>
    <source>
        <strain evidence="2 3">HSC-2F05</strain>
    </source>
</reference>
<evidence type="ECO:0000313" key="2">
    <source>
        <dbReference type="EMBL" id="MCA1855742.1"/>
    </source>
</evidence>
<proteinExistence type="predicted"/>
<dbReference type="RefSeq" id="WP_225238123.1">
    <property type="nucleotide sequence ID" value="NZ_JAHYBX010000002.1"/>
</dbReference>
<keyword evidence="3" id="KW-1185">Reference proteome</keyword>
<dbReference type="Proteomes" id="UP001198602">
    <property type="component" value="Unassembled WGS sequence"/>
</dbReference>
<name>A0ABS7Y9S6_9BURK</name>
<comment type="caution">
    <text evidence="2">The sequence shown here is derived from an EMBL/GenBank/DDBJ whole genome shotgun (WGS) entry which is preliminary data.</text>
</comment>
<sequence length="190" mass="21666">MKQAGIASKDGLPGRATRETGEAPHGSPAEPGVSWRGVIVRPPARLVLPDMMEAHARFDIPVRGFYLVNVSDTYRHPGPKVLVFTDLESGEVSRADMFRQEGELLVPQVRTDPVNPALPQTMRNFFNFNVCDYVRLPLRPARYRLQVLFAGYTSNSPEIEVVQREPPAWPRRWRMWAALRYKAWLRPDEA</sequence>
<evidence type="ECO:0000256" key="1">
    <source>
        <dbReference type="SAM" id="MobiDB-lite"/>
    </source>
</evidence>